<comment type="caution">
    <text evidence="3">The sequence shown here is derived from an EMBL/GenBank/DDBJ whole genome shotgun (WGS) entry which is preliminary data.</text>
</comment>
<dbReference type="GO" id="GO:0051782">
    <property type="term" value="P:negative regulation of cell division"/>
    <property type="evidence" value="ECO:0007669"/>
    <property type="project" value="TreeGrafter"/>
</dbReference>
<dbReference type="STRING" id="1131731.BAZO_15619"/>
<dbReference type="GeneID" id="89470031"/>
<gene>
    <name evidence="3" type="ORF">BAZO_15619</name>
</gene>
<sequence length="287" mass="32255">MKDQAEKLRAKIELLQNKAKTKTIAVVSGKGGVGKSNFSLNFALGLSSAGSSVLLFDMDIGMGNIDILMGVTPNYTIVDMFESDLKLTDIIEKGTNNLSYIAAGTGLSKIFKLDNNKFELFITQLEEIIEDFEYIIFDMGAGITEESMQFILSVNELFVIATPEPTSITDAYAVMKYIHLKELDMPFYLIVNRTYSEKQALSTSNRLSNAVKQFLNKDVVTLGDLPDDRVVLKAVSHQMPFLLYAPNSDVSRSMLKIVERYTNQNFDQMKSTSSYSFISKLRRYFIK</sequence>
<keyword evidence="1" id="KW-0547">Nucleotide-binding</keyword>
<reference evidence="3 4" key="1">
    <citation type="journal article" date="2012" name="Front. Microbiol.">
        <title>Redundancy and modularity in membrane-associated dissimilatory nitrate reduction in Bacillus.</title>
        <authorList>
            <person name="Heylen K."/>
            <person name="Keltjens J."/>
        </authorList>
    </citation>
    <scope>NUCLEOTIDE SEQUENCE [LARGE SCALE GENOMIC DNA]</scope>
    <source>
        <strain evidence="3 4">LMG 9581</strain>
    </source>
</reference>
<name>K6CUH8_SCHAZ</name>
<dbReference type="RefSeq" id="WP_003332559.1">
    <property type="nucleotide sequence ID" value="NZ_AJLR01000125.1"/>
</dbReference>
<evidence type="ECO:0000313" key="3">
    <source>
        <dbReference type="EMBL" id="EKN63902.1"/>
    </source>
</evidence>
<keyword evidence="4" id="KW-1185">Reference proteome</keyword>
<dbReference type="InterPro" id="IPR025501">
    <property type="entry name" value="MinD_FleN"/>
</dbReference>
<dbReference type="GO" id="GO:0016887">
    <property type="term" value="F:ATP hydrolysis activity"/>
    <property type="evidence" value="ECO:0007669"/>
    <property type="project" value="TreeGrafter"/>
</dbReference>
<evidence type="ECO:0000256" key="1">
    <source>
        <dbReference type="ARBA" id="ARBA00022741"/>
    </source>
</evidence>
<dbReference type="SUPFAM" id="SSF52540">
    <property type="entry name" value="P-loop containing nucleoside triphosphate hydrolases"/>
    <property type="match status" value="1"/>
</dbReference>
<dbReference type="Gene3D" id="3.40.50.300">
    <property type="entry name" value="P-loop containing nucleotide triphosphate hydrolases"/>
    <property type="match status" value="1"/>
</dbReference>
<dbReference type="InterPro" id="IPR033756">
    <property type="entry name" value="YlxH/NBP35"/>
</dbReference>
<accession>K6CUH8</accession>
<dbReference type="PIRSF" id="PIRSF003092">
    <property type="entry name" value="MinD"/>
    <property type="match status" value="1"/>
</dbReference>
<dbReference type="GO" id="GO:0009898">
    <property type="term" value="C:cytoplasmic side of plasma membrane"/>
    <property type="evidence" value="ECO:0007669"/>
    <property type="project" value="TreeGrafter"/>
</dbReference>
<dbReference type="PANTHER" id="PTHR43384:SF4">
    <property type="entry name" value="CELLULOSE BIOSYNTHESIS PROTEIN BCSQ-RELATED"/>
    <property type="match status" value="1"/>
</dbReference>
<dbReference type="PATRIC" id="fig|1131731.3.peg.3195"/>
<proteinExistence type="predicted"/>
<dbReference type="InterPro" id="IPR027417">
    <property type="entry name" value="P-loop_NTPase"/>
</dbReference>
<dbReference type="Pfam" id="PF10609">
    <property type="entry name" value="ParA"/>
    <property type="match status" value="1"/>
</dbReference>
<dbReference type="Proteomes" id="UP000006315">
    <property type="component" value="Unassembled WGS sequence"/>
</dbReference>
<dbReference type="GO" id="GO:0005524">
    <property type="term" value="F:ATP binding"/>
    <property type="evidence" value="ECO:0007669"/>
    <property type="project" value="UniProtKB-KW"/>
</dbReference>
<dbReference type="InterPro" id="IPR033875">
    <property type="entry name" value="FlhG"/>
</dbReference>
<evidence type="ECO:0000313" key="4">
    <source>
        <dbReference type="Proteomes" id="UP000006315"/>
    </source>
</evidence>
<dbReference type="EMBL" id="AJLR01000125">
    <property type="protein sequence ID" value="EKN63902.1"/>
    <property type="molecule type" value="Genomic_DNA"/>
</dbReference>
<dbReference type="InterPro" id="IPR050625">
    <property type="entry name" value="ParA/MinD_ATPase"/>
</dbReference>
<protein>
    <submittedName>
        <fullName evidence="3">Cobyrinic acid ac-diamide synthase</fullName>
    </submittedName>
</protein>
<organism evidence="3 4">
    <name type="scientific">Schinkia azotoformans LMG 9581</name>
    <dbReference type="NCBI Taxonomy" id="1131731"/>
    <lineage>
        <taxon>Bacteria</taxon>
        <taxon>Bacillati</taxon>
        <taxon>Bacillota</taxon>
        <taxon>Bacilli</taxon>
        <taxon>Bacillales</taxon>
        <taxon>Bacillaceae</taxon>
        <taxon>Calidifontibacillus/Schinkia group</taxon>
        <taxon>Schinkia</taxon>
    </lineage>
</organism>
<dbReference type="GO" id="GO:0005829">
    <property type="term" value="C:cytosol"/>
    <property type="evidence" value="ECO:0007669"/>
    <property type="project" value="TreeGrafter"/>
</dbReference>
<dbReference type="AlphaFoldDB" id="K6CUH8"/>
<evidence type="ECO:0000256" key="2">
    <source>
        <dbReference type="ARBA" id="ARBA00022840"/>
    </source>
</evidence>
<dbReference type="CDD" id="cd02038">
    <property type="entry name" value="FlhG-like"/>
    <property type="match status" value="1"/>
</dbReference>
<keyword evidence="2" id="KW-0067">ATP-binding</keyword>
<dbReference type="PANTHER" id="PTHR43384">
    <property type="entry name" value="SEPTUM SITE-DETERMINING PROTEIN MIND HOMOLOG, CHLOROPLASTIC-RELATED"/>
    <property type="match status" value="1"/>
</dbReference>